<evidence type="ECO:0000313" key="2">
    <source>
        <dbReference type="Proteomes" id="UP000053257"/>
    </source>
</evidence>
<reference evidence="1 2" key="1">
    <citation type="journal article" date="2014" name="PLoS Genet.">
        <title>Analysis of the Phlebiopsis gigantea genome, transcriptome and secretome provides insight into its pioneer colonization strategies of wood.</title>
        <authorList>
            <person name="Hori C."/>
            <person name="Ishida T."/>
            <person name="Igarashi K."/>
            <person name="Samejima M."/>
            <person name="Suzuki H."/>
            <person name="Master E."/>
            <person name="Ferreira P."/>
            <person name="Ruiz-Duenas F.J."/>
            <person name="Held B."/>
            <person name="Canessa P."/>
            <person name="Larrondo L.F."/>
            <person name="Schmoll M."/>
            <person name="Druzhinina I.S."/>
            <person name="Kubicek C.P."/>
            <person name="Gaskell J.A."/>
            <person name="Kersten P."/>
            <person name="St John F."/>
            <person name="Glasner J."/>
            <person name="Sabat G."/>
            <person name="Splinter BonDurant S."/>
            <person name="Syed K."/>
            <person name="Yadav J."/>
            <person name="Mgbeahuruike A.C."/>
            <person name="Kovalchuk A."/>
            <person name="Asiegbu F.O."/>
            <person name="Lackner G."/>
            <person name="Hoffmeister D."/>
            <person name="Rencoret J."/>
            <person name="Gutierrez A."/>
            <person name="Sun H."/>
            <person name="Lindquist E."/>
            <person name="Barry K."/>
            <person name="Riley R."/>
            <person name="Grigoriev I.V."/>
            <person name="Henrissat B."/>
            <person name="Kues U."/>
            <person name="Berka R.M."/>
            <person name="Martinez A.T."/>
            <person name="Covert S.F."/>
            <person name="Blanchette R.A."/>
            <person name="Cullen D."/>
        </authorList>
    </citation>
    <scope>NUCLEOTIDE SEQUENCE [LARGE SCALE GENOMIC DNA]</scope>
    <source>
        <strain evidence="1 2">11061_1 CR5-6</strain>
    </source>
</reference>
<organism evidence="1 2">
    <name type="scientific">Phlebiopsis gigantea (strain 11061_1 CR5-6)</name>
    <name type="common">White-rot fungus</name>
    <name type="synonym">Peniophora gigantea</name>
    <dbReference type="NCBI Taxonomy" id="745531"/>
    <lineage>
        <taxon>Eukaryota</taxon>
        <taxon>Fungi</taxon>
        <taxon>Dikarya</taxon>
        <taxon>Basidiomycota</taxon>
        <taxon>Agaricomycotina</taxon>
        <taxon>Agaricomycetes</taxon>
        <taxon>Polyporales</taxon>
        <taxon>Phanerochaetaceae</taxon>
        <taxon>Phlebiopsis</taxon>
    </lineage>
</organism>
<accession>A0A0C3RZ13</accession>
<evidence type="ECO:0000313" key="1">
    <source>
        <dbReference type="EMBL" id="KIP01577.1"/>
    </source>
</evidence>
<gene>
    <name evidence="1" type="ORF">PHLGIDRAFT_123233</name>
</gene>
<dbReference type="EMBL" id="KN840765">
    <property type="protein sequence ID" value="KIP01577.1"/>
    <property type="molecule type" value="Genomic_DNA"/>
</dbReference>
<dbReference type="AlphaFoldDB" id="A0A0C3RZ13"/>
<name>A0A0C3RZ13_PHLG1</name>
<dbReference type="Proteomes" id="UP000053257">
    <property type="component" value="Unassembled WGS sequence"/>
</dbReference>
<dbReference type="HOGENOM" id="CLU_605670_0_0_1"/>
<protein>
    <submittedName>
        <fullName evidence="1">Uncharacterized protein</fullName>
    </submittedName>
</protein>
<keyword evidence="2" id="KW-1185">Reference proteome</keyword>
<proteinExistence type="predicted"/>
<sequence length="452" mass="50968">MQRLVIASLSPSTVLRGHGYVDINDMVYNLHQEYKDAQSTLFQCRLVAKCWAEDSDRELWRTVLFTSSSQILKFTKAVKNLPWIAPYVRTVIIAGCWSPVNVDDALQLLQLTTRIERFFFVGETLTDEHGTKAEETFAWLSHSKTLRTLVWAGGFGVREISGFSALAQLTHLVIQHERWPSLRNSSEAPPLDLPALLSLSIPLFGDYFGVAASWVMPRLQNLDMSCTGWDAHPFPRAAFCDFLARYGYQLRQLGVSAGPFCIVEERDEVEEALLSIPEFTPNLLIFVYSFYHFIPRYQLPYSRHDGGFFYGNVTHPLLLSHPGVQEIHITDLQALTPVGWVDSPTEGSHWGNLASDSWTFSELEHEEKRPSRIVMAHRILEALLCSSAFPSLQVVQDLSGQMDLTAGPGVSQATKKFWNDIFELCTKDRSSVVELRTAAGIRMTSFLTVESS</sequence>